<evidence type="ECO:0000313" key="1">
    <source>
        <dbReference type="EMBL" id="KAF2199345.1"/>
    </source>
</evidence>
<keyword evidence="2" id="KW-1185">Reference proteome</keyword>
<gene>
    <name evidence="1" type="ORF">GQ43DRAFT_442554</name>
</gene>
<sequence length="89" mass="9576">MTPVPSSYPELFPQLLMVGTCKQQWNWELAECLQKASHVIVAGVLLMISFATDRAQGETGVLSSSGRSIALSRGSFLVPISADAIQLLL</sequence>
<accession>A0A9P4JHK6</accession>
<proteinExistence type="predicted"/>
<comment type="caution">
    <text evidence="1">The sequence shown here is derived from an EMBL/GenBank/DDBJ whole genome shotgun (WGS) entry which is preliminary data.</text>
</comment>
<dbReference type="AlphaFoldDB" id="A0A9P4JHK6"/>
<evidence type="ECO:0000313" key="2">
    <source>
        <dbReference type="Proteomes" id="UP000799536"/>
    </source>
</evidence>
<organism evidence="1 2">
    <name type="scientific">Delitschia confertaspora ATCC 74209</name>
    <dbReference type="NCBI Taxonomy" id="1513339"/>
    <lineage>
        <taxon>Eukaryota</taxon>
        <taxon>Fungi</taxon>
        <taxon>Dikarya</taxon>
        <taxon>Ascomycota</taxon>
        <taxon>Pezizomycotina</taxon>
        <taxon>Dothideomycetes</taxon>
        <taxon>Pleosporomycetidae</taxon>
        <taxon>Pleosporales</taxon>
        <taxon>Delitschiaceae</taxon>
        <taxon>Delitschia</taxon>
    </lineage>
</organism>
<dbReference type="EMBL" id="ML994081">
    <property type="protein sequence ID" value="KAF2199345.1"/>
    <property type="molecule type" value="Genomic_DNA"/>
</dbReference>
<name>A0A9P4JHK6_9PLEO</name>
<feature type="non-terminal residue" evidence="1">
    <location>
        <position position="89"/>
    </location>
</feature>
<protein>
    <submittedName>
        <fullName evidence="1">Uncharacterized protein</fullName>
    </submittedName>
</protein>
<dbReference type="Proteomes" id="UP000799536">
    <property type="component" value="Unassembled WGS sequence"/>
</dbReference>
<reference evidence="1" key="1">
    <citation type="journal article" date="2020" name="Stud. Mycol.">
        <title>101 Dothideomycetes genomes: a test case for predicting lifestyles and emergence of pathogens.</title>
        <authorList>
            <person name="Haridas S."/>
            <person name="Albert R."/>
            <person name="Binder M."/>
            <person name="Bloem J."/>
            <person name="Labutti K."/>
            <person name="Salamov A."/>
            <person name="Andreopoulos B."/>
            <person name="Baker S."/>
            <person name="Barry K."/>
            <person name="Bills G."/>
            <person name="Bluhm B."/>
            <person name="Cannon C."/>
            <person name="Castanera R."/>
            <person name="Culley D."/>
            <person name="Daum C."/>
            <person name="Ezra D."/>
            <person name="Gonzalez J."/>
            <person name="Henrissat B."/>
            <person name="Kuo A."/>
            <person name="Liang C."/>
            <person name="Lipzen A."/>
            <person name="Lutzoni F."/>
            <person name="Magnuson J."/>
            <person name="Mondo S."/>
            <person name="Nolan M."/>
            <person name="Ohm R."/>
            <person name="Pangilinan J."/>
            <person name="Park H.-J."/>
            <person name="Ramirez L."/>
            <person name="Alfaro M."/>
            <person name="Sun H."/>
            <person name="Tritt A."/>
            <person name="Yoshinaga Y."/>
            <person name="Zwiers L.-H."/>
            <person name="Turgeon B."/>
            <person name="Goodwin S."/>
            <person name="Spatafora J."/>
            <person name="Crous P."/>
            <person name="Grigoriev I."/>
        </authorList>
    </citation>
    <scope>NUCLEOTIDE SEQUENCE</scope>
    <source>
        <strain evidence="1">ATCC 74209</strain>
    </source>
</reference>